<feature type="transmembrane region" description="Helical" evidence="1">
    <location>
        <begin position="111"/>
        <end position="131"/>
    </location>
</feature>
<evidence type="ECO:0008006" key="4">
    <source>
        <dbReference type="Google" id="ProtNLM"/>
    </source>
</evidence>
<reference evidence="3" key="1">
    <citation type="submission" date="2016-10" db="EMBL/GenBank/DDBJ databases">
        <authorList>
            <person name="Varghese N."/>
            <person name="Submissions S."/>
        </authorList>
    </citation>
    <scope>NUCLEOTIDE SEQUENCE [LARGE SCALE GENOMIC DNA]</scope>
    <source>
        <strain evidence="3">DSM 23920</strain>
    </source>
</reference>
<protein>
    <recommendedName>
        <fullName evidence="4">Zinc-finger domain-containing protein</fullName>
    </recommendedName>
</protein>
<dbReference type="STRING" id="408074.SAMN05660909_04167"/>
<feature type="transmembrane region" description="Helical" evidence="1">
    <location>
        <begin position="78"/>
        <end position="99"/>
    </location>
</feature>
<dbReference type="OrthoDB" id="678918at2"/>
<proteinExistence type="predicted"/>
<dbReference type="EMBL" id="FNRL01000022">
    <property type="protein sequence ID" value="SEA92227.1"/>
    <property type="molecule type" value="Genomic_DNA"/>
</dbReference>
<sequence>MKNHLSDNVLQALALDQQQVNEEMITHLEQCDRCREALANYQLLFTALKTVEKPSLEIDIEALVMPQLPKPAPVRQPVGWGNIWLAILGVAIFSVPLFITGRFIRNLFKEVPVMMLSIILVGTLIIVGFLLREIINSYKERKQLLNFYQ</sequence>
<accession>A0A1H4F5P1</accession>
<organism evidence="2 3">
    <name type="scientific">Chitinophaga terrae</name>
    <name type="common">ex Kim and Jung 2007</name>
    <dbReference type="NCBI Taxonomy" id="408074"/>
    <lineage>
        <taxon>Bacteria</taxon>
        <taxon>Pseudomonadati</taxon>
        <taxon>Bacteroidota</taxon>
        <taxon>Chitinophagia</taxon>
        <taxon>Chitinophagales</taxon>
        <taxon>Chitinophagaceae</taxon>
        <taxon>Chitinophaga</taxon>
    </lineage>
</organism>
<name>A0A1H4F5P1_9BACT</name>
<keyword evidence="1" id="KW-1133">Transmembrane helix</keyword>
<evidence type="ECO:0000313" key="2">
    <source>
        <dbReference type="EMBL" id="SEA92227.1"/>
    </source>
</evidence>
<gene>
    <name evidence="2" type="ORF">SAMN05660909_04167</name>
</gene>
<dbReference type="RefSeq" id="WP_089763824.1">
    <property type="nucleotide sequence ID" value="NZ_BKAT01000036.1"/>
</dbReference>
<keyword evidence="1" id="KW-0812">Transmembrane</keyword>
<dbReference type="Proteomes" id="UP000199656">
    <property type="component" value="Unassembled WGS sequence"/>
</dbReference>
<keyword evidence="3" id="KW-1185">Reference proteome</keyword>
<dbReference type="AlphaFoldDB" id="A0A1H4F5P1"/>
<evidence type="ECO:0000256" key="1">
    <source>
        <dbReference type="SAM" id="Phobius"/>
    </source>
</evidence>
<keyword evidence="1" id="KW-0472">Membrane</keyword>
<evidence type="ECO:0000313" key="3">
    <source>
        <dbReference type="Proteomes" id="UP000199656"/>
    </source>
</evidence>